<dbReference type="GO" id="GO:0004650">
    <property type="term" value="F:polygalacturonase activity"/>
    <property type="evidence" value="ECO:0007669"/>
    <property type="project" value="InterPro"/>
</dbReference>
<keyword evidence="10" id="KW-0472">Membrane</keyword>
<dbReference type="EMBL" id="NQVE01000027">
    <property type="protein sequence ID" value="RAL53310.1"/>
    <property type="molecule type" value="Genomic_DNA"/>
</dbReference>
<dbReference type="FunFam" id="2.160.20.10:FF:000004">
    <property type="entry name" value="Pectin lyase-like superfamily protein"/>
    <property type="match status" value="1"/>
</dbReference>
<evidence type="ECO:0000313" key="12">
    <source>
        <dbReference type="Proteomes" id="UP000249390"/>
    </source>
</evidence>
<evidence type="ECO:0000256" key="3">
    <source>
        <dbReference type="ARBA" id="ARBA00022512"/>
    </source>
</evidence>
<dbReference type="InterPro" id="IPR011050">
    <property type="entry name" value="Pectin_lyase_fold/virulence"/>
</dbReference>
<evidence type="ECO:0000256" key="10">
    <source>
        <dbReference type="SAM" id="Phobius"/>
    </source>
</evidence>
<comment type="similarity">
    <text evidence="2 9">Belongs to the glycosyl hydrolase 28 family.</text>
</comment>
<comment type="caution">
    <text evidence="11">The sequence shown here is derived from an EMBL/GenBank/DDBJ whole genome shotgun (WGS) entry which is preliminary data.</text>
</comment>
<dbReference type="InterPro" id="IPR006626">
    <property type="entry name" value="PbH1"/>
</dbReference>
<evidence type="ECO:0000256" key="2">
    <source>
        <dbReference type="ARBA" id="ARBA00008834"/>
    </source>
</evidence>
<reference evidence="11 12" key="1">
    <citation type="submission" date="2018-06" db="EMBL/GenBank/DDBJ databases">
        <title>The Genome of Cuscuta australis (Dodder) Provides Insight into the Evolution of Plant Parasitism.</title>
        <authorList>
            <person name="Liu H."/>
        </authorList>
    </citation>
    <scope>NUCLEOTIDE SEQUENCE [LARGE SCALE GENOMIC DNA]</scope>
    <source>
        <strain evidence="12">cv. Yunnan</strain>
        <tissue evidence="11">Vines</tissue>
    </source>
</reference>
<keyword evidence="3" id="KW-0134">Cell wall</keyword>
<gene>
    <name evidence="11" type="ORF">DM860_006982</name>
</gene>
<evidence type="ECO:0000313" key="11">
    <source>
        <dbReference type="EMBL" id="RAL53310.1"/>
    </source>
</evidence>
<keyword evidence="10" id="KW-0812">Transmembrane</keyword>
<keyword evidence="10" id="KW-1133">Transmembrane helix</keyword>
<evidence type="ECO:0000256" key="8">
    <source>
        <dbReference type="PROSITE-ProRule" id="PRU10052"/>
    </source>
</evidence>
<evidence type="ECO:0000256" key="4">
    <source>
        <dbReference type="ARBA" id="ARBA00022525"/>
    </source>
</evidence>
<keyword evidence="6 9" id="KW-0326">Glycosidase</keyword>
<keyword evidence="4" id="KW-0964">Secreted</keyword>
<dbReference type="PANTHER" id="PTHR31375">
    <property type="match status" value="1"/>
</dbReference>
<evidence type="ECO:0000256" key="7">
    <source>
        <dbReference type="ARBA" id="ARBA00023316"/>
    </source>
</evidence>
<dbReference type="SUPFAM" id="SSF51126">
    <property type="entry name" value="Pectin lyase-like"/>
    <property type="match status" value="1"/>
</dbReference>
<dbReference type="InterPro" id="IPR000743">
    <property type="entry name" value="Glyco_hydro_28"/>
</dbReference>
<keyword evidence="5 9" id="KW-0378">Hydrolase</keyword>
<dbReference type="GO" id="GO:0071555">
    <property type="term" value="P:cell wall organization"/>
    <property type="evidence" value="ECO:0007669"/>
    <property type="project" value="UniProtKB-KW"/>
</dbReference>
<dbReference type="Proteomes" id="UP000249390">
    <property type="component" value="Unassembled WGS sequence"/>
</dbReference>
<organism evidence="11 12">
    <name type="scientific">Cuscuta australis</name>
    <dbReference type="NCBI Taxonomy" id="267555"/>
    <lineage>
        <taxon>Eukaryota</taxon>
        <taxon>Viridiplantae</taxon>
        <taxon>Streptophyta</taxon>
        <taxon>Embryophyta</taxon>
        <taxon>Tracheophyta</taxon>
        <taxon>Spermatophyta</taxon>
        <taxon>Magnoliopsida</taxon>
        <taxon>eudicotyledons</taxon>
        <taxon>Gunneridae</taxon>
        <taxon>Pentapetalae</taxon>
        <taxon>asterids</taxon>
        <taxon>lamiids</taxon>
        <taxon>Solanales</taxon>
        <taxon>Convolvulaceae</taxon>
        <taxon>Cuscuteae</taxon>
        <taxon>Cuscuta</taxon>
        <taxon>Cuscuta subgen. Grammica</taxon>
        <taxon>Cuscuta sect. Cleistogrammica</taxon>
    </lineage>
</organism>
<dbReference type="PROSITE" id="PS00502">
    <property type="entry name" value="POLYGALACTURONASE"/>
    <property type="match status" value="1"/>
</dbReference>
<dbReference type="Pfam" id="PF00295">
    <property type="entry name" value="Glyco_hydro_28"/>
    <property type="match status" value="1"/>
</dbReference>
<dbReference type="SMART" id="SM00710">
    <property type="entry name" value="PbH1"/>
    <property type="match status" value="6"/>
</dbReference>
<accession>A0A328E6X0</accession>
<evidence type="ECO:0000256" key="5">
    <source>
        <dbReference type="ARBA" id="ARBA00022801"/>
    </source>
</evidence>
<comment type="subcellular location">
    <subcellularLocation>
        <location evidence="1">Secreted</location>
        <location evidence="1">Cell wall</location>
    </subcellularLocation>
</comment>
<dbReference type="InterPro" id="IPR012334">
    <property type="entry name" value="Pectin_lyas_fold"/>
</dbReference>
<dbReference type="GO" id="GO:0005975">
    <property type="term" value="P:carbohydrate metabolic process"/>
    <property type="evidence" value="ECO:0007669"/>
    <property type="project" value="InterPro"/>
</dbReference>
<feature type="transmembrane region" description="Helical" evidence="10">
    <location>
        <begin position="9"/>
        <end position="31"/>
    </location>
</feature>
<evidence type="ECO:0000256" key="6">
    <source>
        <dbReference type="ARBA" id="ARBA00023295"/>
    </source>
</evidence>
<protein>
    <recommendedName>
        <fullName evidence="13">Pectate lyase superfamily protein domain-containing protein</fullName>
    </recommendedName>
</protein>
<dbReference type="AlphaFoldDB" id="A0A328E6X0"/>
<proteinExistence type="inferred from homology"/>
<feature type="active site" evidence="8">
    <location>
        <position position="248"/>
    </location>
</feature>
<evidence type="ECO:0000256" key="9">
    <source>
        <dbReference type="RuleBase" id="RU361169"/>
    </source>
</evidence>
<name>A0A328E6X0_9ASTE</name>
<sequence>MAKSISHSLLLFSFIIMYIRIIASLAIVAAISNSYNVLTYGAVPDGKTDSSKAFLGAWTAACGSTEAATIYVPPGTFLLGSVTFEGQCKSNAVTFQIDGVLVAPSDFNVIGRDGTWINFNSVSGVSIVGGTIDGQGASLWACKHANKECPQGTTALAFYHSSDIVISGLKSQNSQMFHIVIYGSNNARVESVTISAPEDSPNTDGIHVELSSNVKILHSVIGTGDDCISIGPGSSNLWINDITCGPGHGISIGSLGWQVQEGGVENVTVSGASFFGTQNGFRIKTWSRPSNGFARNITFEHGVMSNAQNPIIIDQNYCPSHPNGCPNQGSGVKISGINFQDIHGTSATQVGIELNCSPKESCDGITLNNVNLGYKNGAAQLSCANAHFTYLNSSFNPSSGCLINAI</sequence>
<dbReference type="Gene3D" id="2.160.20.10">
    <property type="entry name" value="Single-stranded right-handed beta-helix, Pectin lyase-like"/>
    <property type="match status" value="1"/>
</dbReference>
<keyword evidence="12" id="KW-1185">Reference proteome</keyword>
<evidence type="ECO:0000256" key="1">
    <source>
        <dbReference type="ARBA" id="ARBA00004191"/>
    </source>
</evidence>
<evidence type="ECO:0008006" key="13">
    <source>
        <dbReference type="Google" id="ProtNLM"/>
    </source>
</evidence>
<keyword evidence="7" id="KW-0961">Cell wall biogenesis/degradation</keyword>